<evidence type="ECO:0000256" key="8">
    <source>
        <dbReference type="ARBA" id="ARBA00023004"/>
    </source>
</evidence>
<dbReference type="InterPro" id="IPR012910">
    <property type="entry name" value="Plug_dom"/>
</dbReference>
<dbReference type="Gene3D" id="2.40.170.20">
    <property type="entry name" value="TonB-dependent receptor, beta-barrel domain"/>
    <property type="match status" value="1"/>
</dbReference>
<accession>A0A4Y8RUG7</accession>
<dbReference type="PROSITE" id="PS52016">
    <property type="entry name" value="TONB_DEPENDENT_REC_3"/>
    <property type="match status" value="1"/>
</dbReference>
<dbReference type="RefSeq" id="WP_134759545.1">
    <property type="nucleotide sequence ID" value="NZ_SOZD01000001.1"/>
</dbReference>
<evidence type="ECO:0000256" key="3">
    <source>
        <dbReference type="ARBA" id="ARBA00022448"/>
    </source>
</evidence>
<evidence type="ECO:0000313" key="20">
    <source>
        <dbReference type="Proteomes" id="UP000298179"/>
    </source>
</evidence>
<protein>
    <submittedName>
        <fullName evidence="19">TonB-dependent receptor</fullName>
    </submittedName>
</protein>
<dbReference type="InterPro" id="IPR010105">
    <property type="entry name" value="TonB_sidphr_rcpt"/>
</dbReference>
<evidence type="ECO:0000256" key="7">
    <source>
        <dbReference type="ARBA" id="ARBA00022729"/>
    </source>
</evidence>
<dbReference type="PANTHER" id="PTHR30069">
    <property type="entry name" value="TONB-DEPENDENT OUTER MEMBRANE RECEPTOR"/>
    <property type="match status" value="1"/>
</dbReference>
<dbReference type="EMBL" id="SOZD01000001">
    <property type="protein sequence ID" value="TFF27181.1"/>
    <property type="molecule type" value="Genomic_DNA"/>
</dbReference>
<evidence type="ECO:0000313" key="19">
    <source>
        <dbReference type="EMBL" id="TFF27181.1"/>
    </source>
</evidence>
<dbReference type="CDD" id="cd01347">
    <property type="entry name" value="ligand_gated_channel"/>
    <property type="match status" value="1"/>
</dbReference>
<dbReference type="GO" id="GO:0038023">
    <property type="term" value="F:signaling receptor activity"/>
    <property type="evidence" value="ECO:0007669"/>
    <property type="project" value="InterPro"/>
</dbReference>
<dbReference type="NCBIfam" id="TIGR01783">
    <property type="entry name" value="TonB-siderophor"/>
    <property type="match status" value="1"/>
</dbReference>
<evidence type="ECO:0000256" key="6">
    <source>
        <dbReference type="ARBA" id="ARBA00022692"/>
    </source>
</evidence>
<dbReference type="GO" id="GO:0009279">
    <property type="term" value="C:cell outer membrane"/>
    <property type="evidence" value="ECO:0007669"/>
    <property type="project" value="UniProtKB-SubCell"/>
</dbReference>
<feature type="domain" description="TonB-dependent receptor plug" evidence="18">
    <location>
        <begin position="56"/>
        <end position="160"/>
    </location>
</feature>
<evidence type="ECO:0000256" key="4">
    <source>
        <dbReference type="ARBA" id="ARBA00022452"/>
    </source>
</evidence>
<keyword evidence="4 14" id="KW-1134">Transmembrane beta strand</keyword>
<gene>
    <name evidence="19" type="ORF">E3C22_01495</name>
</gene>
<dbReference type="Proteomes" id="UP000298179">
    <property type="component" value="Unassembled WGS sequence"/>
</dbReference>
<keyword evidence="13 14" id="KW-0998">Cell outer membrane</keyword>
<keyword evidence="20" id="KW-1185">Reference proteome</keyword>
<reference evidence="19 20" key="1">
    <citation type="submission" date="2019-03" db="EMBL/GenBank/DDBJ databases">
        <title>Jiella endophytica sp. nov., a novel endophytic bacterium isolated from root of Ficus microcarpa Linn. f.</title>
        <authorList>
            <person name="Tuo L."/>
        </authorList>
    </citation>
    <scope>NUCLEOTIDE SEQUENCE [LARGE SCALE GENOMIC DNA]</scope>
    <source>
        <strain evidence="19 20">CBS5Q-3</strain>
    </source>
</reference>
<evidence type="ECO:0000256" key="14">
    <source>
        <dbReference type="PROSITE-ProRule" id="PRU01360"/>
    </source>
</evidence>
<evidence type="ECO:0000256" key="1">
    <source>
        <dbReference type="ARBA" id="ARBA00004571"/>
    </source>
</evidence>
<dbReference type="FunFam" id="2.40.170.20:FF:000007">
    <property type="entry name" value="Ferric aerobactin receptor"/>
    <property type="match status" value="1"/>
</dbReference>
<evidence type="ECO:0000256" key="5">
    <source>
        <dbReference type="ARBA" id="ARBA00022496"/>
    </source>
</evidence>
<comment type="caution">
    <text evidence="19">The sequence shown here is derived from an EMBL/GenBank/DDBJ whole genome shotgun (WGS) entry which is preliminary data.</text>
</comment>
<dbReference type="InterPro" id="IPR039426">
    <property type="entry name" value="TonB-dep_rcpt-like"/>
</dbReference>
<keyword evidence="7 16" id="KW-0732">Signal</keyword>
<keyword evidence="8" id="KW-0408">Iron</keyword>
<dbReference type="GO" id="GO:0015344">
    <property type="term" value="F:siderophore uptake transmembrane transporter activity"/>
    <property type="evidence" value="ECO:0007669"/>
    <property type="project" value="TreeGrafter"/>
</dbReference>
<keyword evidence="3 14" id="KW-0813">Transport</keyword>
<evidence type="ECO:0000256" key="11">
    <source>
        <dbReference type="ARBA" id="ARBA00023136"/>
    </source>
</evidence>
<keyword evidence="6 14" id="KW-0812">Transmembrane</keyword>
<dbReference type="InterPro" id="IPR036942">
    <property type="entry name" value="Beta-barrel_TonB_sf"/>
</dbReference>
<keyword evidence="9" id="KW-0406">Ion transport</keyword>
<organism evidence="19 20">
    <name type="scientific">Jiella endophytica</name>
    <dbReference type="NCBI Taxonomy" id="2558362"/>
    <lineage>
        <taxon>Bacteria</taxon>
        <taxon>Pseudomonadati</taxon>
        <taxon>Pseudomonadota</taxon>
        <taxon>Alphaproteobacteria</taxon>
        <taxon>Hyphomicrobiales</taxon>
        <taxon>Aurantimonadaceae</taxon>
        <taxon>Jiella</taxon>
    </lineage>
</organism>
<dbReference type="InterPro" id="IPR037066">
    <property type="entry name" value="Plug_dom_sf"/>
</dbReference>
<evidence type="ECO:0000256" key="13">
    <source>
        <dbReference type="ARBA" id="ARBA00023237"/>
    </source>
</evidence>
<keyword evidence="12 19" id="KW-0675">Receptor</keyword>
<dbReference type="Gene3D" id="2.170.130.10">
    <property type="entry name" value="TonB-dependent receptor, plug domain"/>
    <property type="match status" value="1"/>
</dbReference>
<dbReference type="PANTHER" id="PTHR30069:SF42">
    <property type="entry name" value="FERRIC AEROBACTIN RECEPTOR"/>
    <property type="match status" value="1"/>
</dbReference>
<dbReference type="SUPFAM" id="SSF56935">
    <property type="entry name" value="Porins"/>
    <property type="match status" value="1"/>
</dbReference>
<evidence type="ECO:0000256" key="2">
    <source>
        <dbReference type="ARBA" id="ARBA00009810"/>
    </source>
</evidence>
<evidence type="ECO:0000259" key="18">
    <source>
        <dbReference type="Pfam" id="PF07715"/>
    </source>
</evidence>
<evidence type="ECO:0000256" key="15">
    <source>
        <dbReference type="RuleBase" id="RU003357"/>
    </source>
</evidence>
<dbReference type="AlphaFoldDB" id="A0A4Y8RUG7"/>
<dbReference type="InterPro" id="IPR000531">
    <property type="entry name" value="Beta-barrel_TonB"/>
</dbReference>
<sequence length="746" mass="80985">MRVSAPTLRLFLRRTSALATIAAVTASLSPARAQEEGEMISLDTVTITGSRSPERISEIPNTITVVDEATVTEGARAGLSLKDILGQEVPAFDPGSRGTRTNYGQNLRGRSALVLIDGVSLNSARAISRQLDSIDPFNIARIEVLSGATSLYGGNASGGIINIITKKGRDARPGLHGEVLAGAGSGFNTNQDRDLNGAAAITYNDETWDMRISAAGADTEAFFDGSGDMLVPDITQTSTQWNTSIDLFANLGLQIDANQRLELTTQYYDSRQDSPYGLFFGVNYSGLRGRPEDIEIRDGYESDVDPATLRKMVTANYSNEDFLGQQLILQGFWRSEKLDFNPFPDSSGRFFSASSQETDFYGYKAAVVTEPFERLKVTFGTDGDIDDFSASQTIFDPTLSAATGAMQLEDFATIGRYPGIKVSTLSGFVQASYDATDWLTISGGYRHQYAKTEIDDFVGVTQQAAVALGLALGADTIPGGTVDYSADLFNIGATIDVGAGSQVYGNFSQGFELPDPAKYYGQGNYGFAAGRYVLLSSVNVEDSALGAIKTDSYEIGYRYGDETINAQIAGYYSLSDKTIVYDRTSLLISLQDEERRVYGVEGKIDAKLPYGFDAGVIGHYVRTEVDNDGDWQAASVTDASTPTLGGHIGWSNEVFKVALKGQHIFDYEDDDGLELEGYTLFDLIGGYKFVDADVTVNFGVLNLFDKDYTTIWGQRAKIFYGAYASEEVFDYKGRGRTFTVSMAKEF</sequence>
<dbReference type="Pfam" id="PF00593">
    <property type="entry name" value="TonB_dep_Rec_b-barrel"/>
    <property type="match status" value="1"/>
</dbReference>
<evidence type="ECO:0000259" key="17">
    <source>
        <dbReference type="Pfam" id="PF00593"/>
    </source>
</evidence>
<proteinExistence type="inferred from homology"/>
<feature type="chain" id="PRO_5021230364" evidence="16">
    <location>
        <begin position="34"/>
        <end position="746"/>
    </location>
</feature>
<keyword evidence="10 15" id="KW-0798">TonB box</keyword>
<feature type="domain" description="TonB-dependent receptor-like beta-barrel" evidence="17">
    <location>
        <begin position="254"/>
        <end position="703"/>
    </location>
</feature>
<dbReference type="OrthoDB" id="9760333at2"/>
<dbReference type="Pfam" id="PF07715">
    <property type="entry name" value="Plug"/>
    <property type="match status" value="1"/>
</dbReference>
<dbReference type="GO" id="GO:0044718">
    <property type="term" value="P:siderophore transmembrane transport"/>
    <property type="evidence" value="ECO:0007669"/>
    <property type="project" value="TreeGrafter"/>
</dbReference>
<evidence type="ECO:0000256" key="10">
    <source>
        <dbReference type="ARBA" id="ARBA00023077"/>
    </source>
</evidence>
<comment type="subcellular location">
    <subcellularLocation>
        <location evidence="1 14">Cell outer membrane</location>
        <topology evidence="1 14">Multi-pass membrane protein</topology>
    </subcellularLocation>
</comment>
<name>A0A4Y8RUG7_9HYPH</name>
<evidence type="ECO:0000256" key="16">
    <source>
        <dbReference type="SAM" id="SignalP"/>
    </source>
</evidence>
<dbReference type="PROSITE" id="PS51318">
    <property type="entry name" value="TAT"/>
    <property type="match status" value="1"/>
</dbReference>
<keyword evidence="5" id="KW-0410">Iron transport</keyword>
<comment type="similarity">
    <text evidence="2 14 15">Belongs to the TonB-dependent receptor family.</text>
</comment>
<evidence type="ECO:0000256" key="9">
    <source>
        <dbReference type="ARBA" id="ARBA00023065"/>
    </source>
</evidence>
<feature type="signal peptide" evidence="16">
    <location>
        <begin position="1"/>
        <end position="33"/>
    </location>
</feature>
<keyword evidence="11 14" id="KW-0472">Membrane</keyword>
<evidence type="ECO:0000256" key="12">
    <source>
        <dbReference type="ARBA" id="ARBA00023170"/>
    </source>
</evidence>
<dbReference type="InterPro" id="IPR006311">
    <property type="entry name" value="TAT_signal"/>
</dbReference>